<dbReference type="SUPFAM" id="SSF53756">
    <property type="entry name" value="UDP-Glycosyltransferase/glycogen phosphorylase"/>
    <property type="match status" value="1"/>
</dbReference>
<evidence type="ECO:0000313" key="3">
    <source>
        <dbReference type="EMBL" id="EFQ23336.1"/>
    </source>
</evidence>
<dbReference type="STRING" id="584708.Apau_0908"/>
<dbReference type="PANTHER" id="PTHR30160">
    <property type="entry name" value="TETRAACYLDISACCHARIDE 4'-KINASE-RELATED"/>
    <property type="match status" value="1"/>
</dbReference>
<dbReference type="Pfam" id="PF01075">
    <property type="entry name" value="Glyco_transf_9"/>
    <property type="match status" value="1"/>
</dbReference>
<keyword evidence="4" id="KW-1185">Reference proteome</keyword>
<dbReference type="AlphaFoldDB" id="E3CW84"/>
<dbReference type="Proteomes" id="UP000005096">
    <property type="component" value="Chromosome"/>
</dbReference>
<dbReference type="Gene3D" id="3.40.50.2000">
    <property type="entry name" value="Glycogen Phosphorylase B"/>
    <property type="match status" value="2"/>
</dbReference>
<dbReference type="RefSeq" id="WP_006300511.1">
    <property type="nucleotide sequence ID" value="NZ_CM001022.1"/>
</dbReference>
<dbReference type="eggNOG" id="COG0859">
    <property type="taxonomic scope" value="Bacteria"/>
</dbReference>
<dbReference type="GO" id="GO:0005829">
    <property type="term" value="C:cytosol"/>
    <property type="evidence" value="ECO:0007669"/>
    <property type="project" value="TreeGrafter"/>
</dbReference>
<dbReference type="InterPro" id="IPR002201">
    <property type="entry name" value="Glyco_trans_9"/>
</dbReference>
<dbReference type="InterPro" id="IPR051199">
    <property type="entry name" value="LPS_LOS_Heptosyltrfase"/>
</dbReference>
<sequence length="327" mass="36190">MKSPTAGFENRPLRVLFVRYSSLGDVVFSVDIARSLAERFPLWDLTWLVEAPYAPLVAAQSFVSRVIPWNRREGLGGFLRLIRRIRKEKFDLLVNLQGGDRATFLALASGVPLRYGDHRWLQWVFRQNLYWALGILQVSLFPRRGAYLEAPSVPLPEELEETGHPRIVVAVGASHPRKRWPEPRLRAYLEALRGEASLVLVGSGPEERGVGEALSRAVPGVLNLVDRLSLEGLVGTLARADLAVAGDTGPLHLARALGRPVLGLWGPTRLSEPYMATLDGEVSCPCPRRGCLDWSCTLPCMETIPVEDVLGETRRILGLRDLEAPGP</sequence>
<accession>E3CW84</accession>
<evidence type="ECO:0000256" key="1">
    <source>
        <dbReference type="ARBA" id="ARBA00022676"/>
    </source>
</evidence>
<name>E3CW84_9BACT</name>
<dbReference type="GO" id="GO:0009244">
    <property type="term" value="P:lipopolysaccharide core region biosynthetic process"/>
    <property type="evidence" value="ECO:0007669"/>
    <property type="project" value="TreeGrafter"/>
</dbReference>
<evidence type="ECO:0000313" key="4">
    <source>
        <dbReference type="Proteomes" id="UP000005096"/>
    </source>
</evidence>
<dbReference type="HOGENOM" id="CLU_038371_0_0_0"/>
<organism evidence="3 4">
    <name type="scientific">Aminomonas paucivorans DSM 12260</name>
    <dbReference type="NCBI Taxonomy" id="584708"/>
    <lineage>
        <taxon>Bacteria</taxon>
        <taxon>Thermotogati</taxon>
        <taxon>Synergistota</taxon>
        <taxon>Synergistia</taxon>
        <taxon>Synergistales</taxon>
        <taxon>Synergistaceae</taxon>
        <taxon>Aminomonas</taxon>
    </lineage>
</organism>
<dbReference type="GO" id="GO:0008713">
    <property type="term" value="F:ADP-heptose-lipopolysaccharide heptosyltransferase activity"/>
    <property type="evidence" value="ECO:0007669"/>
    <property type="project" value="TreeGrafter"/>
</dbReference>
<dbReference type="EMBL" id="CM001022">
    <property type="protein sequence ID" value="EFQ23336.1"/>
    <property type="molecule type" value="Genomic_DNA"/>
</dbReference>
<protein>
    <submittedName>
        <fullName evidence="3">Glycosyl transferase family 9</fullName>
    </submittedName>
</protein>
<gene>
    <name evidence="3" type="ORF">Apau_0908</name>
</gene>
<reference evidence="3 4" key="1">
    <citation type="journal article" date="2010" name="Stand. Genomic Sci.">
        <title>Non-contiguous finished genome sequence of Aminomonas paucivorans type strain (GLU-3).</title>
        <authorList>
            <person name="Pitluck S."/>
            <person name="Yasawong M."/>
            <person name="Held B."/>
            <person name="Lapidus A."/>
            <person name="Nolan M."/>
            <person name="Copeland A."/>
            <person name="Lucas S."/>
            <person name="Del Rio T.G."/>
            <person name="Tice H."/>
            <person name="Cheng J.F."/>
            <person name="Chertkov O."/>
            <person name="Goodwin L."/>
            <person name="Tapia R."/>
            <person name="Han C."/>
            <person name="Liolios K."/>
            <person name="Ivanova N."/>
            <person name="Mavromatis K."/>
            <person name="Ovchinnikova G."/>
            <person name="Pati A."/>
            <person name="Chen A."/>
            <person name="Palaniappan K."/>
            <person name="Land M."/>
            <person name="Hauser L."/>
            <person name="Chang Y.J."/>
            <person name="Jeffries C.D."/>
            <person name="Pukall R."/>
            <person name="Spring S."/>
            <person name="Rohde M."/>
            <person name="Sikorski J."/>
            <person name="Goker M."/>
            <person name="Woyke T."/>
            <person name="Bristow J."/>
            <person name="Eisen J.A."/>
            <person name="Markowitz V."/>
            <person name="Hugenholtz P."/>
            <person name="Kyrpides N.C."/>
            <person name="Klenk H.P."/>
        </authorList>
    </citation>
    <scope>NUCLEOTIDE SEQUENCE [LARGE SCALE GENOMIC DNA]</scope>
    <source>
        <strain evidence="3 4">DSM 12260</strain>
    </source>
</reference>
<keyword evidence="2 3" id="KW-0808">Transferase</keyword>
<proteinExistence type="predicted"/>
<evidence type="ECO:0000256" key="2">
    <source>
        <dbReference type="ARBA" id="ARBA00022679"/>
    </source>
</evidence>
<dbReference type="CDD" id="cd03789">
    <property type="entry name" value="GT9_LPS_heptosyltransferase"/>
    <property type="match status" value="1"/>
</dbReference>
<keyword evidence="1" id="KW-0328">Glycosyltransferase</keyword>
<dbReference type="PaxDb" id="584708-Apau_0908"/>